<evidence type="ECO:0000256" key="5">
    <source>
        <dbReference type="ARBA" id="ARBA00023136"/>
    </source>
</evidence>
<sequence>MESSSAMDMGQMLLTAFDTSMSKYWREEDRRWRAEDRTWREDDLNYREEERQWRVQEQFMREAEIKWRLEDMEQRHIDNARYLWTRFVEKNRRDVEEKSEQLKAISNLAALFAGFAVVTLTQFTFQQNEVSIIWIAFYGVFTAIAVGLMTIAMVTCTLILGSILKNGKSYVNEVAEEDFMFKCHTFVESYQIGHRPPFPRRTFENFWDIRCEDDWRRAFQMYALGVLSFLVSLIPIGWIKFYYSPVTAFLFIGVIVVSIIVWLLVQYFWGGYLSSGSSKKNEVLGESVQPVGLPFDWHLAPGVLPSQQRQS</sequence>
<reference evidence="7" key="1">
    <citation type="journal article" date="2008" name="BMC Genomics">
        <title>A conifer genomics resource of 200,000 spruce (Picea spp.) ESTs and 6,464 high-quality, sequence-finished full-length cDNAs for Sitka spruce (Picea sitchensis).</title>
        <authorList>
            <person name="Ralph S.G."/>
            <person name="Chun H.J."/>
            <person name="Kolosova N."/>
            <person name="Cooper D."/>
            <person name="Oddy C."/>
            <person name="Ritland C.E."/>
            <person name="Kirkpatrick R."/>
            <person name="Moore R."/>
            <person name="Barber S."/>
            <person name="Holt R.A."/>
            <person name="Jones S.J."/>
            <person name="Marra M.A."/>
            <person name="Douglas C.J."/>
            <person name="Ritland K."/>
            <person name="Bohlmann J."/>
        </authorList>
    </citation>
    <scope>NUCLEOTIDE SEQUENCE</scope>
    <source>
        <tissue evidence="7">Bark</tissue>
    </source>
</reference>
<accession>A9NX11</accession>
<feature type="transmembrane region" description="Helical" evidence="6">
    <location>
        <begin position="222"/>
        <end position="243"/>
    </location>
</feature>
<feature type="transmembrane region" description="Helical" evidence="6">
    <location>
        <begin position="249"/>
        <end position="270"/>
    </location>
</feature>
<protein>
    <submittedName>
        <fullName evidence="7">Uncharacterized protein</fullName>
    </submittedName>
</protein>
<evidence type="ECO:0000313" key="7">
    <source>
        <dbReference type="EMBL" id="ABK25172.1"/>
    </source>
</evidence>
<dbReference type="PANTHER" id="PTHR48469:SF1">
    <property type="match status" value="1"/>
</dbReference>
<feature type="transmembrane region" description="Helical" evidence="6">
    <location>
        <begin position="131"/>
        <end position="160"/>
    </location>
</feature>
<keyword evidence="4 6" id="KW-1133">Transmembrane helix</keyword>
<dbReference type="PANTHER" id="PTHR48469">
    <property type="match status" value="1"/>
</dbReference>
<keyword evidence="5 6" id="KW-0472">Membrane</keyword>
<evidence type="ECO:0000256" key="1">
    <source>
        <dbReference type="ARBA" id="ARBA00004141"/>
    </source>
</evidence>
<dbReference type="InterPro" id="IPR038350">
    <property type="entry name" value="Orai_sf"/>
</dbReference>
<dbReference type="OMA" id="DNARYLW"/>
<name>A9NX11_PICSI</name>
<comment type="subcellular location">
    <subcellularLocation>
        <location evidence="1">Membrane</location>
        <topology evidence="1">Multi-pass membrane protein</topology>
    </subcellularLocation>
</comment>
<proteinExistence type="evidence at transcript level"/>
<evidence type="ECO:0000256" key="3">
    <source>
        <dbReference type="ARBA" id="ARBA00022692"/>
    </source>
</evidence>
<dbReference type="GO" id="GO:0016020">
    <property type="term" value="C:membrane"/>
    <property type="evidence" value="ECO:0007669"/>
    <property type="project" value="UniProtKB-SubCell"/>
</dbReference>
<dbReference type="EMBL" id="EF085876">
    <property type="protein sequence ID" value="ABK25172.1"/>
    <property type="molecule type" value="mRNA"/>
</dbReference>
<dbReference type="Gene3D" id="1.20.140.140">
    <property type="entry name" value="Calcium release-activated calcium channel protein Orai"/>
    <property type="match status" value="1"/>
</dbReference>
<keyword evidence="3 6" id="KW-0812">Transmembrane</keyword>
<evidence type="ECO:0000256" key="4">
    <source>
        <dbReference type="ARBA" id="ARBA00022989"/>
    </source>
</evidence>
<dbReference type="AlphaFoldDB" id="A9NX11"/>
<evidence type="ECO:0000256" key="2">
    <source>
        <dbReference type="ARBA" id="ARBA00008062"/>
    </source>
</evidence>
<dbReference type="Pfam" id="PF07856">
    <property type="entry name" value="Orai-1"/>
    <property type="match status" value="1"/>
</dbReference>
<dbReference type="InterPro" id="IPR012446">
    <property type="entry name" value="CRAC_channel"/>
</dbReference>
<evidence type="ECO:0000256" key="6">
    <source>
        <dbReference type="SAM" id="Phobius"/>
    </source>
</evidence>
<dbReference type="FunFam" id="1.20.140.140:FF:000004">
    <property type="entry name" value="Predicted protein"/>
    <property type="match status" value="1"/>
</dbReference>
<comment type="similarity">
    <text evidence="2">Belongs to the Orai family.</text>
</comment>
<feature type="transmembrane region" description="Helical" evidence="6">
    <location>
        <begin position="108"/>
        <end position="125"/>
    </location>
</feature>
<organism evidence="7">
    <name type="scientific">Picea sitchensis</name>
    <name type="common">Sitka spruce</name>
    <name type="synonym">Pinus sitchensis</name>
    <dbReference type="NCBI Taxonomy" id="3332"/>
    <lineage>
        <taxon>Eukaryota</taxon>
        <taxon>Viridiplantae</taxon>
        <taxon>Streptophyta</taxon>
        <taxon>Embryophyta</taxon>
        <taxon>Tracheophyta</taxon>
        <taxon>Spermatophyta</taxon>
        <taxon>Pinopsida</taxon>
        <taxon>Pinidae</taxon>
        <taxon>Conifers I</taxon>
        <taxon>Pinales</taxon>
        <taxon>Pinaceae</taxon>
        <taxon>Picea</taxon>
    </lineage>
</organism>